<dbReference type="InterPro" id="IPR041698">
    <property type="entry name" value="Methyltransf_25"/>
</dbReference>
<keyword evidence="6" id="KW-1185">Reference proteome</keyword>
<dbReference type="InterPro" id="IPR029063">
    <property type="entry name" value="SAM-dependent_MTases_sf"/>
</dbReference>
<keyword evidence="3" id="KW-0949">S-adenosyl-L-methionine</keyword>
<proteinExistence type="predicted"/>
<evidence type="ECO:0000313" key="6">
    <source>
        <dbReference type="Proteomes" id="UP000182841"/>
    </source>
</evidence>
<accession>A0A1H9RB19</accession>
<keyword evidence="2 5" id="KW-0808">Transferase</keyword>
<dbReference type="AlphaFoldDB" id="A0A1H9RB19"/>
<evidence type="ECO:0000256" key="1">
    <source>
        <dbReference type="ARBA" id="ARBA00022603"/>
    </source>
</evidence>
<dbReference type="CDD" id="cd02440">
    <property type="entry name" value="AdoMet_MTases"/>
    <property type="match status" value="1"/>
</dbReference>
<dbReference type="EMBL" id="FOGO01000003">
    <property type="protein sequence ID" value="SER69123.1"/>
    <property type="molecule type" value="Genomic_DNA"/>
</dbReference>
<organism evidence="5 6">
    <name type="scientific">Streptomyces qinglanensis</name>
    <dbReference type="NCBI Taxonomy" id="943816"/>
    <lineage>
        <taxon>Bacteria</taxon>
        <taxon>Bacillati</taxon>
        <taxon>Actinomycetota</taxon>
        <taxon>Actinomycetes</taxon>
        <taxon>Kitasatosporales</taxon>
        <taxon>Streptomycetaceae</taxon>
        <taxon>Streptomyces</taxon>
    </lineage>
</organism>
<evidence type="ECO:0000256" key="3">
    <source>
        <dbReference type="ARBA" id="ARBA00022691"/>
    </source>
</evidence>
<name>A0A1H9RB19_9ACTN</name>
<evidence type="ECO:0000313" key="5">
    <source>
        <dbReference type="EMBL" id="SER69123.1"/>
    </source>
</evidence>
<dbReference type="GO" id="GO:0008168">
    <property type="term" value="F:methyltransferase activity"/>
    <property type="evidence" value="ECO:0007669"/>
    <property type="project" value="UniProtKB-KW"/>
</dbReference>
<dbReference type="PANTHER" id="PTHR43464">
    <property type="entry name" value="METHYLTRANSFERASE"/>
    <property type="match status" value="1"/>
</dbReference>
<sequence length="220" mass="22835">MTHDTPATDHAHGPGAAAHPDFAWDDLYTGDGSDTADPDPMLLAPAHDLPPGRALDLGCGAGGNALALAERGWRVTGVDLAPRAIASTRAGACARGLVDRIELAVADSATWRPRTAYDFALSSYALPPRGPGRTATLATLAAALAPDGTLALGEWDEEVCDWAEPGDLATLAELTEAFTGLGLEIVRATRQAVPRIQHPGEEHAVIVVARKPRDTLGVTG</sequence>
<dbReference type="Gene3D" id="3.40.50.150">
    <property type="entry name" value="Vaccinia Virus protein VP39"/>
    <property type="match status" value="1"/>
</dbReference>
<keyword evidence="1 5" id="KW-0489">Methyltransferase</keyword>
<gene>
    <name evidence="5" type="ORF">SAMN05421870_103384</name>
</gene>
<dbReference type="SUPFAM" id="SSF53335">
    <property type="entry name" value="S-adenosyl-L-methionine-dependent methyltransferases"/>
    <property type="match status" value="1"/>
</dbReference>
<dbReference type="Pfam" id="PF13649">
    <property type="entry name" value="Methyltransf_25"/>
    <property type="match status" value="1"/>
</dbReference>
<evidence type="ECO:0000259" key="4">
    <source>
        <dbReference type="Pfam" id="PF13649"/>
    </source>
</evidence>
<dbReference type="GO" id="GO:0032259">
    <property type="term" value="P:methylation"/>
    <property type="evidence" value="ECO:0007669"/>
    <property type="project" value="UniProtKB-KW"/>
</dbReference>
<protein>
    <submittedName>
        <fullName evidence="5">Methyltransferase domain-containing protein</fullName>
    </submittedName>
</protein>
<dbReference type="Proteomes" id="UP000182841">
    <property type="component" value="Unassembled WGS sequence"/>
</dbReference>
<feature type="domain" description="Methyltransferase" evidence="4">
    <location>
        <begin position="55"/>
        <end position="148"/>
    </location>
</feature>
<reference evidence="6" key="1">
    <citation type="submission" date="2016-10" db="EMBL/GenBank/DDBJ databases">
        <authorList>
            <person name="Varghese N."/>
            <person name="Submissions S."/>
        </authorList>
    </citation>
    <scope>NUCLEOTIDE SEQUENCE [LARGE SCALE GENOMIC DNA]</scope>
    <source>
        <strain evidence="6">CGMCC 4.6825</strain>
    </source>
</reference>
<dbReference type="RefSeq" id="WP_074999629.1">
    <property type="nucleotide sequence ID" value="NZ_FOGO01000003.1"/>
</dbReference>
<dbReference type="PANTHER" id="PTHR43464:SF19">
    <property type="entry name" value="UBIQUINONE BIOSYNTHESIS O-METHYLTRANSFERASE, MITOCHONDRIAL"/>
    <property type="match status" value="1"/>
</dbReference>
<evidence type="ECO:0000256" key="2">
    <source>
        <dbReference type="ARBA" id="ARBA00022679"/>
    </source>
</evidence>